<protein>
    <recommendedName>
        <fullName evidence="3">Ancillary SecYEG translocon subunit/Cell division coordinator CpoB TPR domain-containing protein</fullName>
    </recommendedName>
</protein>
<organism evidence="4 5">
    <name type="scientific">Solilutibacter silvestris</name>
    <dbReference type="NCBI Taxonomy" id="1645665"/>
    <lineage>
        <taxon>Bacteria</taxon>
        <taxon>Pseudomonadati</taxon>
        <taxon>Pseudomonadota</taxon>
        <taxon>Gammaproteobacteria</taxon>
        <taxon>Lysobacterales</taxon>
        <taxon>Lysobacteraceae</taxon>
        <taxon>Solilutibacter</taxon>
    </lineage>
</organism>
<dbReference type="Pfam" id="PF09976">
    <property type="entry name" value="TPR_21"/>
    <property type="match status" value="1"/>
</dbReference>
<dbReference type="Gene3D" id="1.25.40.10">
    <property type="entry name" value="Tetratricopeptide repeat domain"/>
    <property type="match status" value="2"/>
</dbReference>
<feature type="compositionally biased region" description="Basic and acidic residues" evidence="1">
    <location>
        <begin position="49"/>
        <end position="64"/>
    </location>
</feature>
<evidence type="ECO:0000256" key="2">
    <source>
        <dbReference type="SAM" id="SignalP"/>
    </source>
</evidence>
<evidence type="ECO:0000259" key="3">
    <source>
        <dbReference type="Pfam" id="PF09976"/>
    </source>
</evidence>
<evidence type="ECO:0000313" key="5">
    <source>
        <dbReference type="Proteomes" id="UP000236220"/>
    </source>
</evidence>
<reference evidence="4 5" key="1">
    <citation type="submission" date="2017-08" db="EMBL/GenBank/DDBJ databases">
        <title>Lysobacter sylvestris genome.</title>
        <authorList>
            <person name="Zhang D.-C."/>
            <person name="Albuquerque L."/>
            <person name="Franca L."/>
            <person name="Froufe H.J.C."/>
            <person name="Barroso C."/>
            <person name="Egas C."/>
            <person name="Da Costa M."/>
            <person name="Margesin R."/>
        </authorList>
    </citation>
    <scope>NUCLEOTIDE SEQUENCE [LARGE SCALE GENOMIC DNA]</scope>
    <source>
        <strain evidence="4 5">AM20-91</strain>
    </source>
</reference>
<dbReference type="OrthoDB" id="5964849at2"/>
<dbReference type="EMBL" id="NPZB01000001">
    <property type="protein sequence ID" value="PNS08763.1"/>
    <property type="molecule type" value="Genomic_DNA"/>
</dbReference>
<evidence type="ECO:0000313" key="4">
    <source>
        <dbReference type="EMBL" id="PNS08763.1"/>
    </source>
</evidence>
<feature type="region of interest" description="Disordered" evidence="1">
    <location>
        <begin position="38"/>
        <end position="87"/>
    </location>
</feature>
<keyword evidence="2" id="KW-0732">Signal</keyword>
<feature type="compositionally biased region" description="Basic and acidic residues" evidence="1">
    <location>
        <begin position="74"/>
        <end position="87"/>
    </location>
</feature>
<proteinExistence type="predicted"/>
<feature type="chain" id="PRO_5014459061" description="Ancillary SecYEG translocon subunit/Cell division coordinator CpoB TPR domain-containing protein" evidence="2">
    <location>
        <begin position="25"/>
        <end position="381"/>
    </location>
</feature>
<evidence type="ECO:0000256" key="1">
    <source>
        <dbReference type="SAM" id="MobiDB-lite"/>
    </source>
</evidence>
<dbReference type="Proteomes" id="UP000236220">
    <property type="component" value="Unassembled WGS sequence"/>
</dbReference>
<keyword evidence="5" id="KW-1185">Reference proteome</keyword>
<dbReference type="InterPro" id="IPR018704">
    <property type="entry name" value="SecYEG/CpoB_TPR"/>
</dbReference>
<dbReference type="SUPFAM" id="SSF48452">
    <property type="entry name" value="TPR-like"/>
    <property type="match status" value="2"/>
</dbReference>
<dbReference type="AlphaFoldDB" id="A0A2K1Q146"/>
<feature type="signal peptide" evidence="2">
    <location>
        <begin position="1"/>
        <end position="24"/>
    </location>
</feature>
<dbReference type="InterPro" id="IPR011990">
    <property type="entry name" value="TPR-like_helical_dom_sf"/>
</dbReference>
<gene>
    <name evidence="4" type="ORF">Lysil_0392</name>
</gene>
<comment type="caution">
    <text evidence="4">The sequence shown here is derived from an EMBL/GenBank/DDBJ whole genome shotgun (WGS) entry which is preliminary data.</text>
</comment>
<accession>A0A2K1Q146</accession>
<name>A0A2K1Q146_9GAMM</name>
<sequence>MRHTRLLSIAMIIACSVVALPAAAQTDAQDRATAAQSRLMRSAAAQDQDNNKTARPDHRKDKAVQDAVRYPLATRKEPKPKVSDEGGKQLSEISKAFAAQDFSKTRSLADDFLPKASTPYEKSLAYEIAGSAAFSQKDFASATTDFQEVITANGLDNNGHYDSMSNLVASLSNSGKYPEALKVLDQFLAETKTTDKQYADMRLSLLAHTGNAGDAVAAYKQRLAKDPNDRAALQNLLATYQQGNNNAEMLALLRDRYKQNLLTTPEDLRYYYIALLQNSGTNWKEAQEVLDSAVAKGTLPKNDQTATAYSVVAQSAFAQDQWNIALADYAKAASMSTTGDADLNRARILAGQGKKADAKAAAQEALKKGVKDPAAAQRFLK</sequence>
<feature type="domain" description="Ancillary SecYEG translocon subunit/Cell division coordinator CpoB TPR" evidence="3">
    <location>
        <begin position="85"/>
        <end position="233"/>
    </location>
</feature>